<sequence>MKHWGLYNLTKLGNLLGIPSKIDKQTRWKLMLNYARLLIEMRLDVHQLTLSMRMILSLSRRSTISGNPVKCSHCHVFRHEESECRKKNAIKKEYWNNTKLEHHYKQCFSYTFGEVHNPTGGTRASWACALLEAKVKKCNQSNVIRRICGGWHVATNFRTHPNGKIMVTWMPYNYDIDILMKNKLYIVRLFKSLHKRDALHILCVWFQPEGLKEGLIREE</sequence>
<keyword evidence="2" id="KW-1185">Reference proteome</keyword>
<dbReference type="EMBL" id="JAKOGI010000371">
    <property type="protein sequence ID" value="KAJ8435992.1"/>
    <property type="molecule type" value="Genomic_DNA"/>
</dbReference>
<evidence type="ECO:0000313" key="2">
    <source>
        <dbReference type="Proteomes" id="UP001153076"/>
    </source>
</evidence>
<comment type="caution">
    <text evidence="1">The sequence shown here is derived from an EMBL/GenBank/DDBJ whole genome shotgun (WGS) entry which is preliminary data.</text>
</comment>
<organism evidence="1 2">
    <name type="scientific">Carnegiea gigantea</name>
    <dbReference type="NCBI Taxonomy" id="171969"/>
    <lineage>
        <taxon>Eukaryota</taxon>
        <taxon>Viridiplantae</taxon>
        <taxon>Streptophyta</taxon>
        <taxon>Embryophyta</taxon>
        <taxon>Tracheophyta</taxon>
        <taxon>Spermatophyta</taxon>
        <taxon>Magnoliopsida</taxon>
        <taxon>eudicotyledons</taxon>
        <taxon>Gunneridae</taxon>
        <taxon>Pentapetalae</taxon>
        <taxon>Caryophyllales</taxon>
        <taxon>Cactineae</taxon>
        <taxon>Cactaceae</taxon>
        <taxon>Cactoideae</taxon>
        <taxon>Echinocereeae</taxon>
        <taxon>Carnegiea</taxon>
    </lineage>
</organism>
<dbReference type="AlphaFoldDB" id="A0A9Q1K418"/>
<evidence type="ECO:0000313" key="1">
    <source>
        <dbReference type="EMBL" id="KAJ8435992.1"/>
    </source>
</evidence>
<name>A0A9Q1K418_9CARY</name>
<protein>
    <submittedName>
        <fullName evidence="1">Uncharacterized protein</fullName>
    </submittedName>
</protein>
<dbReference type="Proteomes" id="UP001153076">
    <property type="component" value="Unassembled WGS sequence"/>
</dbReference>
<proteinExistence type="predicted"/>
<accession>A0A9Q1K418</accession>
<reference evidence="1" key="1">
    <citation type="submission" date="2022-04" db="EMBL/GenBank/DDBJ databases">
        <title>Carnegiea gigantea Genome sequencing and assembly v2.</title>
        <authorList>
            <person name="Copetti D."/>
            <person name="Sanderson M.J."/>
            <person name="Burquez A."/>
            <person name="Wojciechowski M.F."/>
        </authorList>
    </citation>
    <scope>NUCLEOTIDE SEQUENCE</scope>
    <source>
        <strain evidence="1">SGP5-SGP5p</strain>
        <tissue evidence="1">Aerial part</tissue>
    </source>
</reference>
<gene>
    <name evidence="1" type="ORF">Cgig2_013801</name>
</gene>